<gene>
    <name evidence="3" type="ORF">HX001_15750</name>
</gene>
<evidence type="ECO:0000256" key="2">
    <source>
        <dbReference type="SAM" id="MobiDB-lite"/>
    </source>
</evidence>
<protein>
    <submittedName>
        <fullName evidence="3">Uncharacterized protein</fullName>
    </submittedName>
</protein>
<organism evidence="3 4">
    <name type="scientific">Empedobacter brevis</name>
    <dbReference type="NCBI Taxonomy" id="247"/>
    <lineage>
        <taxon>Bacteria</taxon>
        <taxon>Pseudomonadati</taxon>
        <taxon>Bacteroidota</taxon>
        <taxon>Flavobacteriia</taxon>
        <taxon>Flavobacteriales</taxon>
        <taxon>Weeksellaceae</taxon>
        <taxon>Empedobacter</taxon>
    </lineage>
</organism>
<dbReference type="AlphaFoldDB" id="A0AAJ1VB53"/>
<dbReference type="EMBL" id="JACAGJ010000010">
    <property type="protein sequence ID" value="MDM1073940.1"/>
    <property type="molecule type" value="Genomic_DNA"/>
</dbReference>
<dbReference type="Proteomes" id="UP001170959">
    <property type="component" value="Unassembled WGS sequence"/>
</dbReference>
<evidence type="ECO:0000313" key="4">
    <source>
        <dbReference type="Proteomes" id="UP001170959"/>
    </source>
</evidence>
<sequence>MSTNASQTLFRFTSLRNPELTTTKDNLGFITREGYVGGFFDEILKEKTDQNQTKLAYLVSRAKEFKNQSTYLASEDSLKTQFNHLYNSKIPVSMMQINEVIENRNPEQNNIDLTLTLNQIKILWDNLIYQVLTEENFYLKEALFEILRKRNYFTFIYKDTTTQAAKTDFDKIRNAKIVMPEELFVDGVKRKPKLQLSQHILNQIKQKKQKLEVLTQAKVERERLIELKNELSKAQTIYQKNYEKALKEAQNMYQESILEEQEDYELRLLQAEANLSIDATEAQRKLALASVVKPDYKTFNFEFREELDTTFLEEKLSSDSLTALDYVVSKNDINIDLEENQQAERPAGAINFDQDEYESFHDVLKAVEEKIALQDQLIVANTEVEKQQFLNVGGTLLPVSNRAVNLELPEYNLCTKRKNDTGVYDIDFSFQVPDQSFVIKNLSYVIEDEIKAFTHYGESFNMEKVGNKIKLTNLVTDGDNNLEIFPTTEITFSLKINFTNGLMYDFVKIPIVYDGCTKKDSPSEGGFIPSGFGVRRLGIADYLKVEQSTHAYVPGEVAHIENIMAREYREKSTRRLSRTEDTVTSSVETEREQLTDTTTATRFEMQTEIAKMMSEIKDTSASVHTNYSTVSFSIDAGASFANNRSKEESSRTATTQAQDITARALDRIVSKVKEERVRKAVEEFEENNMHGFDNRQGDQHVVGVYRWVDKIMKNQIFNYGKRMMFEFMIPQPSKIHQLAMFKDAPEKELIDEPIDPRKSKDWNLYLPSILDKPSYDSIHYLALKYWAGVYNVELDEQLDYEKEKSVSFSDKNLGSEKDGRWSGSYDKEFDIEEEYEVTSVKGAIFFGEGYYDKGIHPKAIVLLNGKEAFKHTESNIKNIYNGTSYLFNINQQNLHISNKISLSAQLYDVKTISGSLVYTCNLKKEFLSNELRKVYNQVISAYEEALEIFEEKVKQSISTDETDSNIKEANANFYRQMERDVLKHNCMGYLVDPNVLGTKLYDKEKLEDFEILKNKNLDDYTSLAKFMEQAFEWDIMSYNFYPYYWGSKNEWKDLYQSESIDPLFRSFLQSGMARVVVTVKPGFEDAVQFYMSTGKIWNGGEVPVIGDPLYLSLVDEMREPTGEKVGKFWLTRIPTSLNILQAQSIGLEVSEALPFTPENAVDCENPEMLVDAGKFPFKNENALLNGGVSSNEIEEVISGDWTDTTSVD</sequence>
<keyword evidence="1" id="KW-0175">Coiled coil</keyword>
<feature type="region of interest" description="Disordered" evidence="2">
    <location>
        <begin position="574"/>
        <end position="595"/>
    </location>
</feature>
<comment type="caution">
    <text evidence="3">The sequence shown here is derived from an EMBL/GenBank/DDBJ whole genome shotgun (WGS) entry which is preliminary data.</text>
</comment>
<evidence type="ECO:0000313" key="3">
    <source>
        <dbReference type="EMBL" id="MDM1073940.1"/>
    </source>
</evidence>
<reference evidence="3" key="2">
    <citation type="journal article" date="2022" name="Sci. Total Environ.">
        <title>Prevalence, transmission, and molecular epidemiology of tet(X)-positive bacteria among humans, animals, and environmental niches in China: An epidemiological, and genomic-based study.</title>
        <authorList>
            <person name="Dong N."/>
            <person name="Zeng Y."/>
            <person name="Cai C."/>
            <person name="Sun C."/>
            <person name="Lu J."/>
            <person name="Liu C."/>
            <person name="Zhou H."/>
            <person name="Sun Q."/>
            <person name="Shu L."/>
            <person name="Wang H."/>
            <person name="Wang Y."/>
            <person name="Wang S."/>
            <person name="Wu C."/>
            <person name="Chan E.W."/>
            <person name="Chen G."/>
            <person name="Shen Z."/>
            <person name="Chen S."/>
            <person name="Zhang R."/>
        </authorList>
    </citation>
    <scope>NUCLEOTIDE SEQUENCE</scope>
    <source>
        <strain evidence="3">R655-4</strain>
    </source>
</reference>
<accession>A0AAJ1VB53</accession>
<proteinExistence type="predicted"/>
<dbReference type="RefSeq" id="WP_286494293.1">
    <property type="nucleotide sequence ID" value="NZ_JACAGJ010000010.1"/>
</dbReference>
<reference evidence="3" key="1">
    <citation type="submission" date="2020-06" db="EMBL/GenBank/DDBJ databases">
        <authorList>
            <person name="Dong N."/>
        </authorList>
    </citation>
    <scope>NUCLEOTIDE SEQUENCE</scope>
    <source>
        <strain evidence="3">R655-4</strain>
    </source>
</reference>
<name>A0AAJ1VB53_9FLAO</name>
<feature type="coiled-coil region" evidence="1">
    <location>
        <begin position="214"/>
        <end position="274"/>
    </location>
</feature>
<evidence type="ECO:0000256" key="1">
    <source>
        <dbReference type="SAM" id="Coils"/>
    </source>
</evidence>